<reference evidence="2" key="1">
    <citation type="submission" date="2021-10" db="EMBL/GenBank/DDBJ databases">
        <title>Tropical sea cucumber genome reveals ecological adaptation and Cuvierian tubules defense mechanism.</title>
        <authorList>
            <person name="Chen T."/>
        </authorList>
    </citation>
    <scope>NUCLEOTIDE SEQUENCE</scope>
    <source>
        <strain evidence="2">Nanhai2018</strain>
        <tissue evidence="2">Muscle</tissue>
    </source>
</reference>
<evidence type="ECO:0000313" key="3">
    <source>
        <dbReference type="Proteomes" id="UP001152320"/>
    </source>
</evidence>
<feature type="compositionally biased region" description="Basic and acidic residues" evidence="1">
    <location>
        <begin position="41"/>
        <end position="52"/>
    </location>
</feature>
<proteinExistence type="predicted"/>
<sequence length="52" mass="5683">MSFLSTHSRSSARSQGPSAKGYPDSRQTRTLSSLPPGNTTTHHEKVDKPTTR</sequence>
<accession>A0A9Q1HK46</accession>
<dbReference type="Proteomes" id="UP001152320">
    <property type="component" value="Chromosome 1"/>
</dbReference>
<feature type="compositionally biased region" description="Polar residues" evidence="1">
    <location>
        <begin position="1"/>
        <end position="17"/>
    </location>
</feature>
<evidence type="ECO:0000313" key="2">
    <source>
        <dbReference type="EMBL" id="KAJ8048076.1"/>
    </source>
</evidence>
<keyword evidence="3" id="KW-1185">Reference proteome</keyword>
<name>A0A9Q1HK46_HOLLE</name>
<gene>
    <name evidence="2" type="ORF">HOLleu_00247</name>
</gene>
<organism evidence="2 3">
    <name type="scientific">Holothuria leucospilota</name>
    <name type="common">Black long sea cucumber</name>
    <name type="synonym">Mertensiothuria leucospilota</name>
    <dbReference type="NCBI Taxonomy" id="206669"/>
    <lineage>
        <taxon>Eukaryota</taxon>
        <taxon>Metazoa</taxon>
        <taxon>Echinodermata</taxon>
        <taxon>Eleutherozoa</taxon>
        <taxon>Echinozoa</taxon>
        <taxon>Holothuroidea</taxon>
        <taxon>Aspidochirotacea</taxon>
        <taxon>Aspidochirotida</taxon>
        <taxon>Holothuriidae</taxon>
        <taxon>Holothuria</taxon>
    </lineage>
</organism>
<comment type="caution">
    <text evidence="2">The sequence shown here is derived from an EMBL/GenBank/DDBJ whole genome shotgun (WGS) entry which is preliminary data.</text>
</comment>
<dbReference type="AlphaFoldDB" id="A0A9Q1HK46"/>
<feature type="region of interest" description="Disordered" evidence="1">
    <location>
        <begin position="1"/>
        <end position="52"/>
    </location>
</feature>
<feature type="compositionally biased region" description="Polar residues" evidence="1">
    <location>
        <begin position="28"/>
        <end position="40"/>
    </location>
</feature>
<dbReference type="EMBL" id="JAIZAY010000001">
    <property type="protein sequence ID" value="KAJ8048076.1"/>
    <property type="molecule type" value="Genomic_DNA"/>
</dbReference>
<protein>
    <submittedName>
        <fullName evidence="2">Uncharacterized protein</fullName>
    </submittedName>
</protein>
<evidence type="ECO:0000256" key="1">
    <source>
        <dbReference type="SAM" id="MobiDB-lite"/>
    </source>
</evidence>